<sequence length="93" mass="10713">MRHSRREAVRSRFHRFLLVKQCGMDKCTLPYKLLIQGIDEKAEIVLVKLRTLACDGNTGKWILVKENGSELKQEDFEAMAPIGPYSTSCWRNS</sequence>
<dbReference type="Proteomes" id="UP001328107">
    <property type="component" value="Unassembled WGS sequence"/>
</dbReference>
<organism evidence="1 2">
    <name type="scientific">Pristionchus mayeri</name>
    <dbReference type="NCBI Taxonomy" id="1317129"/>
    <lineage>
        <taxon>Eukaryota</taxon>
        <taxon>Metazoa</taxon>
        <taxon>Ecdysozoa</taxon>
        <taxon>Nematoda</taxon>
        <taxon>Chromadorea</taxon>
        <taxon>Rhabditida</taxon>
        <taxon>Rhabditina</taxon>
        <taxon>Diplogasteromorpha</taxon>
        <taxon>Diplogasteroidea</taxon>
        <taxon>Neodiplogasteridae</taxon>
        <taxon>Pristionchus</taxon>
    </lineage>
</organism>
<evidence type="ECO:0000313" key="1">
    <source>
        <dbReference type="EMBL" id="GMR33964.1"/>
    </source>
</evidence>
<keyword evidence="2" id="KW-1185">Reference proteome</keyword>
<comment type="caution">
    <text evidence="1">The sequence shown here is derived from an EMBL/GenBank/DDBJ whole genome shotgun (WGS) entry which is preliminary data.</text>
</comment>
<proteinExistence type="predicted"/>
<gene>
    <name evidence="1" type="ORF">PMAYCL1PPCAC_04159</name>
</gene>
<dbReference type="AlphaFoldDB" id="A0AAN5C9L6"/>
<evidence type="ECO:0000313" key="2">
    <source>
        <dbReference type="Proteomes" id="UP001328107"/>
    </source>
</evidence>
<reference evidence="2" key="1">
    <citation type="submission" date="2022-10" db="EMBL/GenBank/DDBJ databases">
        <title>Genome assembly of Pristionchus species.</title>
        <authorList>
            <person name="Yoshida K."/>
            <person name="Sommer R.J."/>
        </authorList>
    </citation>
    <scope>NUCLEOTIDE SEQUENCE [LARGE SCALE GENOMIC DNA]</scope>
    <source>
        <strain evidence="2">RS5460</strain>
    </source>
</reference>
<name>A0AAN5C9L6_9BILA</name>
<accession>A0AAN5C9L6</accession>
<dbReference type="EMBL" id="BTRK01000001">
    <property type="protein sequence ID" value="GMR33964.1"/>
    <property type="molecule type" value="Genomic_DNA"/>
</dbReference>
<protein>
    <submittedName>
        <fullName evidence="1">Uncharacterized protein</fullName>
    </submittedName>
</protein>